<dbReference type="PROSITE" id="PS00022">
    <property type="entry name" value="EGF_1"/>
    <property type="match status" value="3"/>
</dbReference>
<evidence type="ECO:0000256" key="7">
    <source>
        <dbReference type="SAM" id="SignalP"/>
    </source>
</evidence>
<keyword evidence="2" id="KW-0677">Repeat</keyword>
<evidence type="ECO:0000256" key="4">
    <source>
        <dbReference type="PROSITE-ProRule" id="PRU00076"/>
    </source>
</evidence>
<name>A0A085NIG0_9BILA</name>
<dbReference type="InterPro" id="IPR051022">
    <property type="entry name" value="Notch_Cell-Fate_Det"/>
</dbReference>
<feature type="domain" description="EGF-like" evidence="8">
    <location>
        <begin position="377"/>
        <end position="412"/>
    </location>
</feature>
<dbReference type="Proteomes" id="UP000030758">
    <property type="component" value="Unassembled WGS sequence"/>
</dbReference>
<feature type="transmembrane region" description="Helical" evidence="6">
    <location>
        <begin position="515"/>
        <end position="538"/>
    </location>
</feature>
<dbReference type="EMBL" id="KL367497">
    <property type="protein sequence ID" value="KFD69256.1"/>
    <property type="molecule type" value="Genomic_DNA"/>
</dbReference>
<dbReference type="GO" id="GO:0005509">
    <property type="term" value="F:calcium ion binding"/>
    <property type="evidence" value="ECO:0007669"/>
    <property type="project" value="InterPro"/>
</dbReference>
<feature type="domain" description="EGF-like" evidence="8">
    <location>
        <begin position="414"/>
        <end position="455"/>
    </location>
</feature>
<feature type="disulfide bond" evidence="4">
    <location>
        <begin position="485"/>
        <end position="494"/>
    </location>
</feature>
<dbReference type="SUPFAM" id="SSF57196">
    <property type="entry name" value="EGF/Laminin"/>
    <property type="match status" value="2"/>
</dbReference>
<feature type="disulfide bond" evidence="4">
    <location>
        <begin position="381"/>
        <end position="391"/>
    </location>
</feature>
<reference evidence="9" key="1">
    <citation type="journal article" date="2014" name="Nat. Genet.">
        <title>Genome and transcriptome of the porcine whipworm Trichuris suis.</title>
        <authorList>
            <person name="Jex A.R."/>
            <person name="Nejsum P."/>
            <person name="Schwarz E.M."/>
            <person name="Hu L."/>
            <person name="Young N.D."/>
            <person name="Hall R.S."/>
            <person name="Korhonen P.K."/>
            <person name="Liao S."/>
            <person name="Thamsborg S."/>
            <person name="Xia J."/>
            <person name="Xu P."/>
            <person name="Wang S."/>
            <person name="Scheerlinck J.P."/>
            <person name="Hofmann A."/>
            <person name="Sternberg P.W."/>
            <person name="Wang J."/>
            <person name="Gasser R.B."/>
        </authorList>
    </citation>
    <scope>NUCLEOTIDE SEQUENCE [LARGE SCALE GENOMIC DNA]</scope>
    <source>
        <strain evidence="9">DCEP-RM93F</strain>
    </source>
</reference>
<evidence type="ECO:0000259" key="8">
    <source>
        <dbReference type="PROSITE" id="PS50026"/>
    </source>
</evidence>
<keyword evidence="1 4" id="KW-0245">EGF-like domain</keyword>
<dbReference type="PROSITE" id="PS50026">
    <property type="entry name" value="EGF_3"/>
    <property type="match status" value="3"/>
</dbReference>
<gene>
    <name evidence="9" type="ORF">M514_04541</name>
</gene>
<sequence length="613" mass="69387">MTLRALLRTVIFIQVTTAVLSSTSDRCPSDAGMGVIGYYRKEGECISFTKIPPTEMWKRAHAITTLDTVCNKKFKEGKRYGFLYDSDIQHNEAWRRNLAPMHCMGHFVLLSAYDYRCVYEWTRIGDECNFKVTYSVDGSELHATFRHYVNYFKSTFYGDWSDKPLMRFQTAEYFRFLLSTRYPACPTYEMHRDGYHEAGPVDCLDSSLWGGKYHVACIHKPYANCNYTKKEYCHYHEYDQKWYQYIVHIVKSAETPYGIACPPDIPKEWKNECSPTCRGTWGPWSSEPSQKNLRCDTVILERFRPAREGDPECSKVANDCCLGRKIVQYNASCTDFAFNQTINLKRERCKNGGTLGRDSRGHLMCMCTDRYDGIECERDVCEGKCKHGGTCIPGRGKPQCICRKGFKGSDCEVVAKSCGSNGICENGGTCDRYYVAGEEAAYCKCKDGYGGPACEHSVEKCTDASCNSNGLCTDDSEYGSIKCTCYDGYKGDNCEYSIKLKRKINRAMQPTFSNVLGLVIGLLLGFVLLTFCFGGAVIHHRRRRRRRHGRSSDSSLSSYISSRASTFSTTISTLFGRTKSRAASRKTVKSKKADTRSVTHAKPKNVGISKHSH</sequence>
<organism evidence="9">
    <name type="scientific">Trichuris suis</name>
    <name type="common">pig whipworm</name>
    <dbReference type="NCBI Taxonomy" id="68888"/>
    <lineage>
        <taxon>Eukaryota</taxon>
        <taxon>Metazoa</taxon>
        <taxon>Ecdysozoa</taxon>
        <taxon>Nematoda</taxon>
        <taxon>Enoplea</taxon>
        <taxon>Dorylaimia</taxon>
        <taxon>Trichinellida</taxon>
        <taxon>Trichuridae</taxon>
        <taxon>Trichuris</taxon>
    </lineage>
</organism>
<keyword evidence="7" id="KW-0732">Signal</keyword>
<evidence type="ECO:0000256" key="5">
    <source>
        <dbReference type="SAM" id="MobiDB-lite"/>
    </source>
</evidence>
<evidence type="ECO:0000256" key="3">
    <source>
        <dbReference type="ARBA" id="ARBA00023157"/>
    </source>
</evidence>
<comment type="caution">
    <text evidence="4">Lacks conserved residue(s) required for the propagation of feature annotation.</text>
</comment>
<protein>
    <recommendedName>
        <fullName evidence="8">EGF-like domain-containing protein</fullName>
    </recommendedName>
</protein>
<evidence type="ECO:0000256" key="2">
    <source>
        <dbReference type="ARBA" id="ARBA00022737"/>
    </source>
</evidence>
<feature type="disulfide bond" evidence="4">
    <location>
        <begin position="402"/>
        <end position="411"/>
    </location>
</feature>
<evidence type="ECO:0000256" key="1">
    <source>
        <dbReference type="ARBA" id="ARBA00022536"/>
    </source>
</evidence>
<proteinExistence type="predicted"/>
<accession>A0A085NIG0</accession>
<evidence type="ECO:0000256" key="6">
    <source>
        <dbReference type="SAM" id="Phobius"/>
    </source>
</evidence>
<feature type="disulfide bond" evidence="4">
    <location>
        <begin position="466"/>
        <end position="483"/>
    </location>
</feature>
<keyword evidence="6" id="KW-0812">Transmembrane</keyword>
<dbReference type="SMART" id="SM00181">
    <property type="entry name" value="EGF"/>
    <property type="match status" value="4"/>
</dbReference>
<dbReference type="Gene3D" id="2.10.25.10">
    <property type="entry name" value="Laminin"/>
    <property type="match status" value="3"/>
</dbReference>
<keyword evidence="6" id="KW-0472">Membrane</keyword>
<dbReference type="CDD" id="cd00054">
    <property type="entry name" value="EGF_CA"/>
    <property type="match status" value="1"/>
</dbReference>
<keyword evidence="3 4" id="KW-1015">Disulfide bond</keyword>
<dbReference type="PROSITE" id="PS01186">
    <property type="entry name" value="EGF_2"/>
    <property type="match status" value="3"/>
</dbReference>
<feature type="domain" description="EGF-like" evidence="8">
    <location>
        <begin position="457"/>
        <end position="495"/>
    </location>
</feature>
<evidence type="ECO:0000313" key="9">
    <source>
        <dbReference type="EMBL" id="KFD69256.1"/>
    </source>
</evidence>
<dbReference type="GO" id="GO:0016020">
    <property type="term" value="C:membrane"/>
    <property type="evidence" value="ECO:0007669"/>
    <property type="project" value="UniProtKB-SubCell"/>
</dbReference>
<dbReference type="Pfam" id="PF00008">
    <property type="entry name" value="EGF"/>
    <property type="match status" value="1"/>
</dbReference>
<dbReference type="PANTHER" id="PTHR24049">
    <property type="entry name" value="CRUMBS FAMILY MEMBER"/>
    <property type="match status" value="1"/>
</dbReference>
<dbReference type="InterPro" id="IPR001881">
    <property type="entry name" value="EGF-like_Ca-bd_dom"/>
</dbReference>
<feature type="disulfide bond" evidence="4">
    <location>
        <begin position="445"/>
        <end position="454"/>
    </location>
</feature>
<feature type="region of interest" description="Disordered" evidence="5">
    <location>
        <begin position="582"/>
        <end position="613"/>
    </location>
</feature>
<feature type="chain" id="PRO_5001796004" description="EGF-like domain-containing protein" evidence="7">
    <location>
        <begin position="19"/>
        <end position="613"/>
    </location>
</feature>
<dbReference type="AlphaFoldDB" id="A0A085NIG0"/>
<feature type="signal peptide" evidence="7">
    <location>
        <begin position="1"/>
        <end position="18"/>
    </location>
</feature>
<dbReference type="SMART" id="SM00179">
    <property type="entry name" value="EGF_CA"/>
    <property type="match status" value="2"/>
</dbReference>
<dbReference type="InterPro" id="IPR000742">
    <property type="entry name" value="EGF"/>
</dbReference>
<keyword evidence="6" id="KW-1133">Transmembrane helix</keyword>